<dbReference type="InterPro" id="IPR016169">
    <property type="entry name" value="FAD-bd_PCMH_sub2"/>
</dbReference>
<accession>D8QGT3</accession>
<reference evidence="7 8" key="1">
    <citation type="journal article" date="2010" name="Nat. Biotechnol.">
        <title>Genome sequence of the model mushroom Schizophyllum commune.</title>
        <authorList>
            <person name="Ohm R.A."/>
            <person name="de Jong J.F."/>
            <person name="Lugones L.G."/>
            <person name="Aerts A."/>
            <person name="Kothe E."/>
            <person name="Stajich J.E."/>
            <person name="de Vries R.P."/>
            <person name="Record E."/>
            <person name="Levasseur A."/>
            <person name="Baker S.E."/>
            <person name="Bartholomew K.A."/>
            <person name="Coutinho P.M."/>
            <person name="Erdmann S."/>
            <person name="Fowler T.J."/>
            <person name="Gathman A.C."/>
            <person name="Lombard V."/>
            <person name="Henrissat B."/>
            <person name="Knabe N."/>
            <person name="Kuees U."/>
            <person name="Lilly W.W."/>
            <person name="Lindquist E."/>
            <person name="Lucas S."/>
            <person name="Magnuson J.K."/>
            <person name="Piumi F."/>
            <person name="Raudaskoski M."/>
            <person name="Salamov A."/>
            <person name="Schmutz J."/>
            <person name="Schwarze F.W.M.R."/>
            <person name="vanKuyk P.A."/>
            <person name="Horton J.S."/>
            <person name="Grigoriev I.V."/>
            <person name="Woesten H.A.B."/>
        </authorList>
    </citation>
    <scope>NUCLEOTIDE SEQUENCE [LARGE SCALE GENOMIC DNA]</scope>
    <source>
        <strain evidence="8">H4-8 / FGSC 9210</strain>
    </source>
</reference>
<sequence>MSLLSIALGVAATALPSFASTPPILLTQTPFTSAATDACQIISDAISDASHVYYPWDSSGHYAADIEHYSPAATEISACSVEPATSEDIALILRVLDQTRTPFAVKGGGHSMNVGFSSTTGVQIAMTRFSEVTYDEETETAVVGAGLIWDDVYAALDPLGRGVVGGRVPGIGVAGFILGGGYSWYTNERGLALDNVLAFELVKPNGEVILISEKSDSDLFFVLKGGYNNYGIVTRFTLKTYPQGKLWIPQGGHAFYSPDLFDRFSDALYNFSENTADPKASLIGTYSSIKGKLLASIFMAYLGPSPPDGIFDEFLDMPMLESNISTRDGMLPLILTAASNASDYGGTRALYSTTPMEEYTPGVLAFAAERIKNLSAALSPDDFPMFAYYLEPFVPDYLSRAPGNSSAYPPSRKKTILPTAIGVGWSSPSLDDKGMEVIKGLGDALSAYASDVDGQDLSGYYIYPNYALADVQMEDMYGENLEKMREVRDRVDPNQLMALAGGFKV</sequence>
<name>D8QGT3_SCHCM</name>
<dbReference type="STRING" id="578458.D8QGT3"/>
<dbReference type="Proteomes" id="UP000007431">
    <property type="component" value="Unassembled WGS sequence"/>
</dbReference>
<feature type="signal peptide" evidence="5">
    <location>
        <begin position="1"/>
        <end position="19"/>
    </location>
</feature>
<dbReference type="PANTHER" id="PTHR42973">
    <property type="entry name" value="BINDING OXIDOREDUCTASE, PUTATIVE (AFU_ORTHOLOGUE AFUA_1G17690)-RELATED"/>
    <property type="match status" value="1"/>
</dbReference>
<dbReference type="PANTHER" id="PTHR42973:SF13">
    <property type="entry name" value="FAD-BINDING PCMH-TYPE DOMAIN-CONTAINING PROTEIN"/>
    <property type="match status" value="1"/>
</dbReference>
<dbReference type="OMA" id="LCLYQPY"/>
<keyword evidence="8" id="KW-1185">Reference proteome</keyword>
<dbReference type="InterPro" id="IPR016166">
    <property type="entry name" value="FAD-bd_PCMH"/>
</dbReference>
<comment type="similarity">
    <text evidence="1">Belongs to the oxygen-dependent FAD-linked oxidoreductase family.</text>
</comment>
<dbReference type="VEuPathDB" id="FungiDB:SCHCODRAFT_02640123"/>
<dbReference type="InterPro" id="IPR006094">
    <property type="entry name" value="Oxid_FAD_bind_N"/>
</dbReference>
<dbReference type="InterPro" id="IPR036318">
    <property type="entry name" value="FAD-bd_PCMH-like_sf"/>
</dbReference>
<keyword evidence="4" id="KW-0560">Oxidoreductase</keyword>
<keyword evidence="2" id="KW-0285">Flavoprotein</keyword>
<proteinExistence type="inferred from homology"/>
<evidence type="ECO:0000256" key="2">
    <source>
        <dbReference type="ARBA" id="ARBA00022630"/>
    </source>
</evidence>
<dbReference type="InParanoid" id="D8QGT3"/>
<dbReference type="PROSITE" id="PS51387">
    <property type="entry name" value="FAD_PCMH"/>
    <property type="match status" value="1"/>
</dbReference>
<dbReference type="HOGENOM" id="CLU_018354_1_0_1"/>
<dbReference type="GO" id="GO:0016491">
    <property type="term" value="F:oxidoreductase activity"/>
    <property type="evidence" value="ECO:0007669"/>
    <property type="project" value="UniProtKB-KW"/>
</dbReference>
<evidence type="ECO:0000313" key="8">
    <source>
        <dbReference type="Proteomes" id="UP000007431"/>
    </source>
</evidence>
<dbReference type="AlphaFoldDB" id="D8QGT3"/>
<evidence type="ECO:0000256" key="1">
    <source>
        <dbReference type="ARBA" id="ARBA00005466"/>
    </source>
</evidence>
<organism evidence="8">
    <name type="scientific">Schizophyllum commune (strain H4-8 / FGSC 9210)</name>
    <name type="common">Split gill fungus</name>
    <dbReference type="NCBI Taxonomy" id="578458"/>
    <lineage>
        <taxon>Eukaryota</taxon>
        <taxon>Fungi</taxon>
        <taxon>Dikarya</taxon>
        <taxon>Basidiomycota</taxon>
        <taxon>Agaricomycotina</taxon>
        <taxon>Agaricomycetes</taxon>
        <taxon>Agaricomycetidae</taxon>
        <taxon>Agaricales</taxon>
        <taxon>Schizophyllaceae</taxon>
        <taxon>Schizophyllum</taxon>
    </lineage>
</organism>
<dbReference type="Gene3D" id="3.30.465.10">
    <property type="match status" value="1"/>
</dbReference>
<evidence type="ECO:0000256" key="5">
    <source>
        <dbReference type="SAM" id="SignalP"/>
    </source>
</evidence>
<dbReference type="GO" id="GO:0071949">
    <property type="term" value="F:FAD binding"/>
    <property type="evidence" value="ECO:0007669"/>
    <property type="project" value="InterPro"/>
</dbReference>
<gene>
    <name evidence="7" type="ORF">SCHCODRAFT_258493</name>
</gene>
<evidence type="ECO:0000313" key="7">
    <source>
        <dbReference type="EMBL" id="EFI92548.1"/>
    </source>
</evidence>
<evidence type="ECO:0000259" key="6">
    <source>
        <dbReference type="PROSITE" id="PS51387"/>
    </source>
</evidence>
<dbReference type="EMBL" id="GL377312">
    <property type="protein sequence ID" value="EFI92548.1"/>
    <property type="molecule type" value="Genomic_DNA"/>
</dbReference>
<dbReference type="Pfam" id="PF01565">
    <property type="entry name" value="FAD_binding_4"/>
    <property type="match status" value="1"/>
</dbReference>
<protein>
    <recommendedName>
        <fullName evidence="6">FAD-binding PCMH-type domain-containing protein</fullName>
    </recommendedName>
</protein>
<evidence type="ECO:0000256" key="3">
    <source>
        <dbReference type="ARBA" id="ARBA00022827"/>
    </source>
</evidence>
<dbReference type="InterPro" id="IPR050416">
    <property type="entry name" value="FAD-linked_Oxidoreductase"/>
</dbReference>
<keyword evidence="5" id="KW-0732">Signal</keyword>
<evidence type="ECO:0000256" key="4">
    <source>
        <dbReference type="ARBA" id="ARBA00023002"/>
    </source>
</evidence>
<dbReference type="eggNOG" id="KOG1231">
    <property type="taxonomic scope" value="Eukaryota"/>
</dbReference>
<feature type="chain" id="PRO_5003120888" description="FAD-binding PCMH-type domain-containing protein" evidence="5">
    <location>
        <begin position="20"/>
        <end position="505"/>
    </location>
</feature>
<keyword evidence="3" id="KW-0274">FAD</keyword>
<feature type="domain" description="FAD-binding PCMH-type" evidence="6">
    <location>
        <begin position="69"/>
        <end position="243"/>
    </location>
</feature>
<dbReference type="SUPFAM" id="SSF56176">
    <property type="entry name" value="FAD-binding/transporter-associated domain-like"/>
    <property type="match status" value="1"/>
</dbReference>